<evidence type="ECO:0000256" key="2">
    <source>
        <dbReference type="ARBA" id="ARBA00004496"/>
    </source>
</evidence>
<dbReference type="AlphaFoldDB" id="A0A0R3R6V9"/>
<keyword evidence="4" id="KW-0597">Phosphoprotein</keyword>
<dbReference type="WBParaSite" id="BTMF_0001575701-mRNA-1">
    <property type="protein sequence ID" value="BTMF_0001575701-mRNA-1"/>
    <property type="gene ID" value="BTMF_0001575701"/>
</dbReference>
<keyword evidence="5" id="KW-0479">Metal-binding</keyword>
<evidence type="ECO:0000259" key="8">
    <source>
        <dbReference type="Pfam" id="PF08826"/>
    </source>
</evidence>
<proteinExistence type="predicted"/>
<evidence type="ECO:0000256" key="6">
    <source>
        <dbReference type="ARBA" id="ARBA00023054"/>
    </source>
</evidence>
<accession>A0A0R3R6V9</accession>
<dbReference type="InterPro" id="IPR014930">
    <property type="entry name" value="Myotonic_dystrophy_kinase_coil"/>
</dbReference>
<protein>
    <submittedName>
        <fullName evidence="11">DMPK_coil domain-containing protein</fullName>
    </submittedName>
</protein>
<evidence type="ECO:0000313" key="11">
    <source>
        <dbReference type="WBParaSite" id="BTMF_0001575701-mRNA-1"/>
    </source>
</evidence>
<organism evidence="11">
    <name type="scientific">Brugia timori</name>
    <dbReference type="NCBI Taxonomy" id="42155"/>
    <lineage>
        <taxon>Eukaryota</taxon>
        <taxon>Metazoa</taxon>
        <taxon>Ecdysozoa</taxon>
        <taxon>Nematoda</taxon>
        <taxon>Chromadorea</taxon>
        <taxon>Rhabditida</taxon>
        <taxon>Spirurina</taxon>
        <taxon>Spiruromorpha</taxon>
        <taxon>Filarioidea</taxon>
        <taxon>Onchocercidae</taxon>
        <taxon>Brugia</taxon>
    </lineage>
</organism>
<comment type="cofactor">
    <cofactor evidence="1">
        <name>Mg(2+)</name>
        <dbReference type="ChEBI" id="CHEBI:18420"/>
    </cofactor>
</comment>
<dbReference type="Pfam" id="PF08826">
    <property type="entry name" value="DMPK_coil"/>
    <property type="match status" value="1"/>
</dbReference>
<dbReference type="GO" id="GO:0046872">
    <property type="term" value="F:metal ion binding"/>
    <property type="evidence" value="ECO:0007669"/>
    <property type="project" value="UniProtKB-KW"/>
</dbReference>
<evidence type="ECO:0000256" key="7">
    <source>
        <dbReference type="SAM" id="Coils"/>
    </source>
</evidence>
<dbReference type="GO" id="GO:0005737">
    <property type="term" value="C:cytoplasm"/>
    <property type="evidence" value="ECO:0007669"/>
    <property type="project" value="UniProtKB-SubCell"/>
</dbReference>
<dbReference type="GO" id="GO:0004674">
    <property type="term" value="F:protein serine/threonine kinase activity"/>
    <property type="evidence" value="ECO:0007669"/>
    <property type="project" value="InterPro"/>
</dbReference>
<dbReference type="Proteomes" id="UP000280834">
    <property type="component" value="Unassembled WGS sequence"/>
</dbReference>
<dbReference type="EMBL" id="UZAG01020427">
    <property type="protein sequence ID" value="VDO46724.1"/>
    <property type="molecule type" value="Genomic_DNA"/>
</dbReference>
<keyword evidence="6 7" id="KW-0175">Coiled coil</keyword>
<evidence type="ECO:0000313" key="9">
    <source>
        <dbReference type="EMBL" id="VDO46724.1"/>
    </source>
</evidence>
<reference evidence="11" key="1">
    <citation type="submission" date="2017-02" db="UniProtKB">
        <authorList>
            <consortium name="WormBaseParasite"/>
        </authorList>
    </citation>
    <scope>IDENTIFICATION</scope>
</reference>
<gene>
    <name evidence="9" type="ORF">BTMF_LOCUS13745</name>
</gene>
<dbReference type="GO" id="GO:0005524">
    <property type="term" value="F:ATP binding"/>
    <property type="evidence" value="ECO:0007669"/>
    <property type="project" value="InterPro"/>
</dbReference>
<dbReference type="Gene3D" id="1.20.5.340">
    <property type="match status" value="1"/>
</dbReference>
<comment type="subcellular location">
    <subcellularLocation>
        <location evidence="2">Cytoplasm</location>
    </subcellularLocation>
</comment>
<evidence type="ECO:0000256" key="1">
    <source>
        <dbReference type="ARBA" id="ARBA00001946"/>
    </source>
</evidence>
<keyword evidence="3" id="KW-0963">Cytoplasm</keyword>
<evidence type="ECO:0000256" key="3">
    <source>
        <dbReference type="ARBA" id="ARBA00022490"/>
    </source>
</evidence>
<reference evidence="9 10" key="2">
    <citation type="submission" date="2018-11" db="EMBL/GenBank/DDBJ databases">
        <authorList>
            <consortium name="Pathogen Informatics"/>
        </authorList>
    </citation>
    <scope>NUCLEOTIDE SEQUENCE [LARGE SCALE GENOMIC DNA]</scope>
</reference>
<feature type="coiled-coil region" evidence="7">
    <location>
        <begin position="1"/>
        <end position="82"/>
    </location>
</feature>
<evidence type="ECO:0000313" key="10">
    <source>
        <dbReference type="Proteomes" id="UP000280834"/>
    </source>
</evidence>
<name>A0A0R3R6V9_9BILA</name>
<feature type="domain" description="Myotonic dystrophy protein kinase coiled coil" evidence="8">
    <location>
        <begin position="172"/>
        <end position="210"/>
    </location>
</feature>
<dbReference type="STRING" id="42155.A0A0R3R6V9"/>
<evidence type="ECO:0000256" key="5">
    <source>
        <dbReference type="ARBA" id="ARBA00022723"/>
    </source>
</evidence>
<keyword evidence="10" id="KW-1185">Reference proteome</keyword>
<evidence type="ECO:0000256" key="4">
    <source>
        <dbReference type="ARBA" id="ARBA00022553"/>
    </source>
</evidence>
<sequence>MVDLQNSLDQQQKELVKLKEKQDEERTEWRTKHEEQIVSIENLYERRLKLLEGENSRLGIENDELRNDMNKLQSEIKSRLSTTLPFPNTSGLTESQLQELLQWVSDEKDARDSLQNLATRLHGDVESLKIQQSSSANNAYSNGIPVAVSGQERGGWGSRRVNKQTKIELLEAQQALQSEIRAKQQLLEELKKIRSAYLATKQRLDESDKQVMLKF</sequence>
<feature type="coiled-coil region" evidence="7">
    <location>
        <begin position="169"/>
        <end position="203"/>
    </location>
</feature>